<evidence type="ECO:0000256" key="7">
    <source>
        <dbReference type="ARBA" id="ARBA00023157"/>
    </source>
</evidence>
<keyword evidence="5" id="KW-0677">Repeat</keyword>
<evidence type="ECO:0000313" key="9">
    <source>
        <dbReference type="EMBL" id="KPP74681.1"/>
    </source>
</evidence>
<evidence type="ECO:0000256" key="2">
    <source>
        <dbReference type="ARBA" id="ARBA00004536"/>
    </source>
</evidence>
<dbReference type="InterPro" id="IPR036179">
    <property type="entry name" value="Ig-like_dom_sf"/>
</dbReference>
<comment type="subcellular location">
    <subcellularLocation>
        <location evidence="2">Cell junction</location>
        <location evidence="2">Adherens junction</location>
    </subcellularLocation>
    <subcellularLocation>
        <location evidence="1">Cell membrane</location>
        <topology evidence="1">Single-pass type I membrane protein</topology>
    </subcellularLocation>
</comment>
<keyword evidence="3" id="KW-1003">Cell membrane</keyword>
<evidence type="ECO:0000313" key="10">
    <source>
        <dbReference type="Proteomes" id="UP000034805"/>
    </source>
</evidence>
<sequence>MTSLLHIPVSPSTPRSLNGSLPNVEIRNNSLFFKGPVTYDLAGTYVCDATNSIGTRSGQVEVNVTDLQKMENGLQRQRSEISFRFAAGGPQTATPGRLWLAQAFSLTVVKVFGVRRDTSAQQQFGRCSLFAQTLMLSAIFWSDGNDGHYSNTVLLQAMLHYAPLVLAVYRMRTVMPNTSCHRVPGRLQMYIRLKKLTIIMSLGKT</sequence>
<dbReference type="GO" id="GO:0005886">
    <property type="term" value="C:plasma membrane"/>
    <property type="evidence" value="ECO:0007669"/>
    <property type="project" value="UniProtKB-SubCell"/>
</dbReference>
<dbReference type="GO" id="GO:0005912">
    <property type="term" value="C:adherens junction"/>
    <property type="evidence" value="ECO:0007669"/>
    <property type="project" value="UniProtKB-SubCell"/>
</dbReference>
<evidence type="ECO:0000256" key="4">
    <source>
        <dbReference type="ARBA" id="ARBA00022729"/>
    </source>
</evidence>
<protein>
    <submittedName>
        <fullName evidence="9">Uncharacterized protein</fullName>
    </submittedName>
</protein>
<name>A0A0N8K1E1_SCLFO</name>
<dbReference type="GO" id="GO:0007156">
    <property type="term" value="P:homophilic cell adhesion via plasma membrane adhesion molecules"/>
    <property type="evidence" value="ECO:0007669"/>
    <property type="project" value="TreeGrafter"/>
</dbReference>
<evidence type="ECO:0000256" key="8">
    <source>
        <dbReference type="ARBA" id="ARBA00023180"/>
    </source>
</evidence>
<dbReference type="PANTHER" id="PTHR23277">
    <property type="entry name" value="NECTIN-RELATED"/>
    <property type="match status" value="1"/>
</dbReference>
<evidence type="ECO:0000256" key="1">
    <source>
        <dbReference type="ARBA" id="ARBA00004251"/>
    </source>
</evidence>
<organism evidence="9 10">
    <name type="scientific">Scleropages formosus</name>
    <name type="common">Asian bonytongue</name>
    <name type="synonym">Osteoglossum formosum</name>
    <dbReference type="NCBI Taxonomy" id="113540"/>
    <lineage>
        <taxon>Eukaryota</taxon>
        <taxon>Metazoa</taxon>
        <taxon>Chordata</taxon>
        <taxon>Craniata</taxon>
        <taxon>Vertebrata</taxon>
        <taxon>Euteleostomi</taxon>
        <taxon>Actinopterygii</taxon>
        <taxon>Neopterygii</taxon>
        <taxon>Teleostei</taxon>
        <taxon>Osteoglossocephala</taxon>
        <taxon>Osteoglossomorpha</taxon>
        <taxon>Osteoglossiformes</taxon>
        <taxon>Osteoglossidae</taxon>
        <taxon>Scleropages</taxon>
    </lineage>
</organism>
<accession>A0A0N8K1E1</accession>
<evidence type="ECO:0000256" key="6">
    <source>
        <dbReference type="ARBA" id="ARBA00023136"/>
    </source>
</evidence>
<reference evidence="9 10" key="1">
    <citation type="submission" date="2015-08" db="EMBL/GenBank/DDBJ databases">
        <title>The genome of the Asian arowana (Scleropages formosus).</title>
        <authorList>
            <person name="Tan M.H."/>
            <person name="Gan H.M."/>
            <person name="Croft L.J."/>
            <person name="Austin C.M."/>
        </authorList>
    </citation>
    <scope>NUCLEOTIDE SEQUENCE [LARGE SCALE GENOMIC DNA]</scope>
    <source>
        <strain evidence="9">Aro1</strain>
    </source>
</reference>
<proteinExistence type="predicted"/>
<dbReference type="PANTHER" id="PTHR23277:SF69">
    <property type="entry name" value="NECTIN-1"/>
    <property type="match status" value="1"/>
</dbReference>
<evidence type="ECO:0000256" key="5">
    <source>
        <dbReference type="ARBA" id="ARBA00022737"/>
    </source>
</evidence>
<dbReference type="GO" id="GO:0007157">
    <property type="term" value="P:heterophilic cell-cell adhesion via plasma membrane cell adhesion molecules"/>
    <property type="evidence" value="ECO:0007669"/>
    <property type="project" value="TreeGrafter"/>
</dbReference>
<dbReference type="InterPro" id="IPR051427">
    <property type="entry name" value="Nectin/Nectin-like"/>
</dbReference>
<keyword evidence="6" id="KW-0472">Membrane</keyword>
<keyword evidence="4" id="KW-0732">Signal</keyword>
<dbReference type="AlphaFoldDB" id="A0A0N8K1E1"/>
<dbReference type="EMBL" id="JARO02001698">
    <property type="protein sequence ID" value="KPP74681.1"/>
    <property type="molecule type" value="Genomic_DNA"/>
</dbReference>
<dbReference type="Proteomes" id="UP000034805">
    <property type="component" value="Unassembled WGS sequence"/>
</dbReference>
<comment type="caution">
    <text evidence="9">The sequence shown here is derived from an EMBL/GenBank/DDBJ whole genome shotgun (WGS) entry which is preliminary data.</text>
</comment>
<dbReference type="GO" id="GO:1902414">
    <property type="term" value="P:protein localization to cell junction"/>
    <property type="evidence" value="ECO:0007669"/>
    <property type="project" value="TreeGrafter"/>
</dbReference>
<gene>
    <name evidence="9" type="ORF">Z043_106142</name>
</gene>
<dbReference type="InterPro" id="IPR013783">
    <property type="entry name" value="Ig-like_fold"/>
</dbReference>
<dbReference type="Gene3D" id="2.60.40.10">
    <property type="entry name" value="Immunoglobulins"/>
    <property type="match status" value="1"/>
</dbReference>
<keyword evidence="7" id="KW-1015">Disulfide bond</keyword>
<keyword evidence="8" id="KW-0325">Glycoprotein</keyword>
<dbReference type="SUPFAM" id="SSF48726">
    <property type="entry name" value="Immunoglobulin"/>
    <property type="match status" value="1"/>
</dbReference>
<evidence type="ECO:0000256" key="3">
    <source>
        <dbReference type="ARBA" id="ARBA00022475"/>
    </source>
</evidence>